<comment type="caution">
    <text evidence="1">The sequence shown here is derived from an EMBL/GenBank/DDBJ whole genome shotgun (WGS) entry which is preliminary data.</text>
</comment>
<dbReference type="EMBL" id="JANBVB010002261">
    <property type="protein sequence ID" value="KAJ2887329.1"/>
    <property type="molecule type" value="Genomic_DNA"/>
</dbReference>
<proteinExistence type="predicted"/>
<protein>
    <submittedName>
        <fullName evidence="1">Uncharacterized protein</fullName>
    </submittedName>
</protein>
<accession>A0ACC1LWA0</accession>
<organism evidence="1 2">
    <name type="scientific">Coemansia aciculifera</name>
    <dbReference type="NCBI Taxonomy" id="417176"/>
    <lineage>
        <taxon>Eukaryota</taxon>
        <taxon>Fungi</taxon>
        <taxon>Fungi incertae sedis</taxon>
        <taxon>Zoopagomycota</taxon>
        <taxon>Kickxellomycotina</taxon>
        <taxon>Kickxellomycetes</taxon>
        <taxon>Kickxellales</taxon>
        <taxon>Kickxellaceae</taxon>
        <taxon>Coemansia</taxon>
    </lineage>
</organism>
<keyword evidence="2" id="KW-1185">Reference proteome</keyword>
<gene>
    <name evidence="1" type="ORF">IWW38_005166</name>
</gene>
<reference evidence="1" key="1">
    <citation type="submission" date="2022-07" db="EMBL/GenBank/DDBJ databases">
        <title>Phylogenomic reconstructions and comparative analyses of Kickxellomycotina fungi.</title>
        <authorList>
            <person name="Reynolds N.K."/>
            <person name="Stajich J.E."/>
            <person name="Barry K."/>
            <person name="Grigoriev I.V."/>
            <person name="Crous P."/>
            <person name="Smith M.E."/>
        </authorList>
    </citation>
    <scope>NUCLEOTIDE SEQUENCE</scope>
    <source>
        <strain evidence="1">CBS 190363</strain>
    </source>
</reference>
<feature type="non-terminal residue" evidence="1">
    <location>
        <position position="482"/>
    </location>
</feature>
<evidence type="ECO:0000313" key="1">
    <source>
        <dbReference type="EMBL" id="KAJ2887329.1"/>
    </source>
</evidence>
<sequence>MLDAYMKRFDFCDQPIDFALRQLFQELHLPAESQQIDRVITSFAGRYHQCNHGLFYSADIVYAYAFAILLLHTDAHNPKVKHKISKAQFVARAKLLDERGPGQDSEMFDEVLDILYDNITMVKFEYAPSNSAQPFAASPTQQRPATSQGIGARYFQTPAIVAAAVADHGRDQAPGLTGWFRRVFAPANSASAPSKLPLSPQDIPSKEQYSYSSLPRRRFAPAGLGLTSPVVAASSPQLPPTPTISRPSTSHGTASRNSDELVDNYEYTDNMLASSMSSLRLRANTVAPSVTIPQISPLAADFAMTYSSPTQNEESKESSAILLGRTSSSAFYTAPGDSGLVAAQDVQRPTTARPFKSSPLAVTIGTSQGRLTHISSSPESDGGMSPSGSPHLGMAQSAPLMVETIRLSGVKSHVKRRVSLRQGRPLSGIIYQKPSPSPQRQPHEMHHAMIGCAGTAGSSISAAVVAAAAASSALLRVDMAGR</sequence>
<name>A0ACC1LWA0_9FUNG</name>
<dbReference type="Proteomes" id="UP001139981">
    <property type="component" value="Unassembled WGS sequence"/>
</dbReference>
<evidence type="ECO:0000313" key="2">
    <source>
        <dbReference type="Proteomes" id="UP001139981"/>
    </source>
</evidence>